<dbReference type="Pfam" id="PF03328">
    <property type="entry name" value="HpcH_HpaI"/>
    <property type="match status" value="1"/>
</dbReference>
<proteinExistence type="predicted"/>
<dbReference type="InterPro" id="IPR040442">
    <property type="entry name" value="Pyrv_kinase-like_dom_sf"/>
</dbReference>
<dbReference type="SUPFAM" id="SSF51621">
    <property type="entry name" value="Phosphoenolpyruvate/pyruvate domain"/>
    <property type="match status" value="1"/>
</dbReference>
<dbReference type="EMBL" id="ML987191">
    <property type="protein sequence ID" value="KAF2253592.1"/>
    <property type="molecule type" value="Genomic_DNA"/>
</dbReference>
<keyword evidence="1" id="KW-0479">Metal-binding</keyword>
<evidence type="ECO:0000259" key="3">
    <source>
        <dbReference type="Pfam" id="PF03328"/>
    </source>
</evidence>
<dbReference type="PANTHER" id="PTHR30502">
    <property type="entry name" value="2-KETO-3-DEOXY-L-RHAMNONATE ALDOLASE"/>
    <property type="match status" value="1"/>
</dbReference>
<feature type="domain" description="HpcH/HpaI aldolase/citrate lyase" evidence="3">
    <location>
        <begin position="48"/>
        <end position="278"/>
    </location>
</feature>
<dbReference type="InterPro" id="IPR050251">
    <property type="entry name" value="HpcH-HpaI_aldolase"/>
</dbReference>
<evidence type="ECO:0000256" key="2">
    <source>
        <dbReference type="ARBA" id="ARBA00023239"/>
    </source>
</evidence>
<dbReference type="GO" id="GO:0016832">
    <property type="term" value="F:aldehyde-lyase activity"/>
    <property type="evidence" value="ECO:0007669"/>
    <property type="project" value="TreeGrafter"/>
</dbReference>
<name>A0A6A6IUL8_9PLEO</name>
<accession>A0A6A6IUL8</accession>
<dbReference type="Proteomes" id="UP000800094">
    <property type="component" value="Unassembled WGS sequence"/>
</dbReference>
<gene>
    <name evidence="4" type="ORF">BU26DRAFT_419507</name>
</gene>
<evidence type="ECO:0000313" key="5">
    <source>
        <dbReference type="Proteomes" id="UP000800094"/>
    </source>
</evidence>
<dbReference type="InterPro" id="IPR005000">
    <property type="entry name" value="Aldolase/citrate-lyase_domain"/>
</dbReference>
<dbReference type="AlphaFoldDB" id="A0A6A6IUL8"/>
<keyword evidence="4" id="KW-0670">Pyruvate</keyword>
<protein>
    <submittedName>
        <fullName evidence="4">Phosphoenolpyruvate/pyruvate domain-containing protein</fullName>
    </submittedName>
</protein>
<dbReference type="Gene3D" id="3.20.20.60">
    <property type="entry name" value="Phosphoenolpyruvate-binding domains"/>
    <property type="match status" value="1"/>
</dbReference>
<dbReference type="PANTHER" id="PTHR30502:SF8">
    <property type="entry name" value="SYNTHASE, PUTATIVE-RELATED"/>
    <property type="match status" value="1"/>
</dbReference>
<dbReference type="GO" id="GO:0005737">
    <property type="term" value="C:cytoplasm"/>
    <property type="evidence" value="ECO:0007669"/>
    <property type="project" value="TreeGrafter"/>
</dbReference>
<evidence type="ECO:0000256" key="1">
    <source>
        <dbReference type="ARBA" id="ARBA00022723"/>
    </source>
</evidence>
<dbReference type="GeneID" id="54576633"/>
<dbReference type="RefSeq" id="XP_033688596.1">
    <property type="nucleotide sequence ID" value="XM_033823303.1"/>
</dbReference>
<keyword evidence="5" id="KW-1185">Reference proteome</keyword>
<reference evidence="4" key="1">
    <citation type="journal article" date="2020" name="Stud. Mycol.">
        <title>101 Dothideomycetes genomes: a test case for predicting lifestyles and emergence of pathogens.</title>
        <authorList>
            <person name="Haridas S."/>
            <person name="Albert R."/>
            <person name="Binder M."/>
            <person name="Bloem J."/>
            <person name="Labutti K."/>
            <person name="Salamov A."/>
            <person name="Andreopoulos B."/>
            <person name="Baker S."/>
            <person name="Barry K."/>
            <person name="Bills G."/>
            <person name="Bluhm B."/>
            <person name="Cannon C."/>
            <person name="Castanera R."/>
            <person name="Culley D."/>
            <person name="Daum C."/>
            <person name="Ezra D."/>
            <person name="Gonzalez J."/>
            <person name="Henrissat B."/>
            <person name="Kuo A."/>
            <person name="Liang C."/>
            <person name="Lipzen A."/>
            <person name="Lutzoni F."/>
            <person name="Magnuson J."/>
            <person name="Mondo S."/>
            <person name="Nolan M."/>
            <person name="Ohm R."/>
            <person name="Pangilinan J."/>
            <person name="Park H.-J."/>
            <person name="Ramirez L."/>
            <person name="Alfaro M."/>
            <person name="Sun H."/>
            <person name="Tritt A."/>
            <person name="Yoshinaga Y."/>
            <person name="Zwiers L.-H."/>
            <person name="Turgeon B."/>
            <person name="Goodwin S."/>
            <person name="Spatafora J."/>
            <person name="Crous P."/>
            <person name="Grigoriev I."/>
        </authorList>
    </citation>
    <scope>NUCLEOTIDE SEQUENCE</scope>
    <source>
        <strain evidence="4">CBS 122368</strain>
    </source>
</reference>
<dbReference type="GO" id="GO:0046872">
    <property type="term" value="F:metal ion binding"/>
    <property type="evidence" value="ECO:0007669"/>
    <property type="project" value="UniProtKB-KW"/>
</dbReference>
<evidence type="ECO:0000313" key="4">
    <source>
        <dbReference type="EMBL" id="KAF2253592.1"/>
    </source>
</evidence>
<keyword evidence="2" id="KW-0456">Lyase</keyword>
<dbReference type="InterPro" id="IPR015813">
    <property type="entry name" value="Pyrv/PenolPyrv_kinase-like_dom"/>
</dbReference>
<dbReference type="OrthoDB" id="2326446at2759"/>
<sequence length="308" mass="33963">MEIPPLGQEHNEYSSKGMAAYRAPNLSQPHKARQAIEDAYAGRIPPLIGIFCVLASRSVTQIVAQLGFDFVWVEWEHASMSVETMTQIVQDIQFVSEGKSAALVRVPEASRAAIGYALDAGASVVIPQVETLEQARHIVSAARFGVRNNGKRSAPPGRWIPGVSMQCCDPDLSFWENQNKQAAVIIQIESVEGIKNLDAILSAVGEHIDSVWLGSLDLRVSMGLPGFWGEEPEWVEAIDMLQHTLKKHDKPYSGLATGDDEWLKLRGEGRSLMFTSSDLEAVLRTREELQHVRGLFPKKNYSSLGKAT</sequence>
<organism evidence="4 5">
    <name type="scientific">Trematosphaeria pertusa</name>
    <dbReference type="NCBI Taxonomy" id="390896"/>
    <lineage>
        <taxon>Eukaryota</taxon>
        <taxon>Fungi</taxon>
        <taxon>Dikarya</taxon>
        <taxon>Ascomycota</taxon>
        <taxon>Pezizomycotina</taxon>
        <taxon>Dothideomycetes</taxon>
        <taxon>Pleosporomycetidae</taxon>
        <taxon>Pleosporales</taxon>
        <taxon>Massarineae</taxon>
        <taxon>Trematosphaeriaceae</taxon>
        <taxon>Trematosphaeria</taxon>
    </lineage>
</organism>